<dbReference type="GO" id="GO:0043565">
    <property type="term" value="F:sequence-specific DNA binding"/>
    <property type="evidence" value="ECO:0007669"/>
    <property type="project" value="InterPro"/>
</dbReference>
<name>A0AAD9XBR6_9ROSI</name>
<dbReference type="InterPro" id="IPR025422">
    <property type="entry name" value="TGA_domain"/>
</dbReference>
<proteinExistence type="predicted"/>
<protein>
    <recommendedName>
        <fullName evidence="2">DOG1 domain-containing protein</fullName>
    </recommendedName>
</protein>
<keyword evidence="4" id="KW-1185">Reference proteome</keyword>
<evidence type="ECO:0000313" key="3">
    <source>
        <dbReference type="EMBL" id="KAK2656372.1"/>
    </source>
</evidence>
<dbReference type="GO" id="GO:0006351">
    <property type="term" value="P:DNA-templated transcription"/>
    <property type="evidence" value="ECO:0007669"/>
    <property type="project" value="InterPro"/>
</dbReference>
<feature type="domain" description="DOG1" evidence="2">
    <location>
        <begin position="10"/>
        <end position="256"/>
    </location>
</feature>
<evidence type="ECO:0000313" key="4">
    <source>
        <dbReference type="Proteomes" id="UP001280121"/>
    </source>
</evidence>
<dbReference type="Pfam" id="PF14144">
    <property type="entry name" value="DOG1"/>
    <property type="match status" value="1"/>
</dbReference>
<dbReference type="PROSITE" id="PS51806">
    <property type="entry name" value="DOG1"/>
    <property type="match status" value="1"/>
</dbReference>
<dbReference type="PANTHER" id="PTHR46354">
    <property type="entry name" value="DOG1 DOMAIN-CONTAINING PROTEIN"/>
    <property type="match status" value="1"/>
</dbReference>
<comment type="caution">
    <text evidence="3">The sequence shown here is derived from an EMBL/GenBank/DDBJ whole genome shotgun (WGS) entry which is preliminary data.</text>
</comment>
<dbReference type="EMBL" id="JANJYI010000003">
    <property type="protein sequence ID" value="KAK2656372.1"/>
    <property type="molecule type" value="Genomic_DNA"/>
</dbReference>
<feature type="region of interest" description="Disordered" evidence="1">
    <location>
        <begin position="197"/>
        <end position="219"/>
    </location>
</feature>
<reference evidence="3" key="1">
    <citation type="journal article" date="2023" name="Plant J.">
        <title>Genome sequences and population genomics provide insights into the demographic history, inbreeding, and mutation load of two 'living fossil' tree species of Dipteronia.</title>
        <authorList>
            <person name="Feng Y."/>
            <person name="Comes H.P."/>
            <person name="Chen J."/>
            <person name="Zhu S."/>
            <person name="Lu R."/>
            <person name="Zhang X."/>
            <person name="Li P."/>
            <person name="Qiu J."/>
            <person name="Olsen K.M."/>
            <person name="Qiu Y."/>
        </authorList>
    </citation>
    <scope>NUCLEOTIDE SEQUENCE</scope>
    <source>
        <strain evidence="3">KIB01</strain>
    </source>
</reference>
<organism evidence="3 4">
    <name type="scientific">Dipteronia dyeriana</name>
    <dbReference type="NCBI Taxonomy" id="168575"/>
    <lineage>
        <taxon>Eukaryota</taxon>
        <taxon>Viridiplantae</taxon>
        <taxon>Streptophyta</taxon>
        <taxon>Embryophyta</taxon>
        <taxon>Tracheophyta</taxon>
        <taxon>Spermatophyta</taxon>
        <taxon>Magnoliopsida</taxon>
        <taxon>eudicotyledons</taxon>
        <taxon>Gunneridae</taxon>
        <taxon>Pentapetalae</taxon>
        <taxon>rosids</taxon>
        <taxon>malvids</taxon>
        <taxon>Sapindales</taxon>
        <taxon>Sapindaceae</taxon>
        <taxon>Hippocastanoideae</taxon>
        <taxon>Acereae</taxon>
        <taxon>Dipteronia</taxon>
    </lineage>
</organism>
<dbReference type="AlphaFoldDB" id="A0AAD9XBR6"/>
<dbReference type="InterPro" id="IPR051886">
    <property type="entry name" value="Seed_Dev/Stress_Resp_Reg"/>
</dbReference>
<evidence type="ECO:0000259" key="2">
    <source>
        <dbReference type="PROSITE" id="PS51806"/>
    </source>
</evidence>
<accession>A0AAD9XBR6</accession>
<dbReference type="Proteomes" id="UP001280121">
    <property type="component" value="Unassembled WGS sequence"/>
</dbReference>
<gene>
    <name evidence="3" type="ORF">Ddye_009424</name>
</gene>
<sequence>MRKEGGPDHMESFNNFFQSWLVEQDQFLNELVDASKHYETKNNSSTGSTSNVDDHQVSLEQVLGPLIGKAVNHYEKYYSAKSRSAKKDVLAMFSPSWRSQLEKAFLWIGGWRPSMAFHLLYSKSGLQFEAQLSELLRGINTDDLGDLSPNQVVRVDELQMKTIREEKKVTEKMAKLQETVADSSMVELSHKVTELIRSGDRMSSEEEDEQVESNLASKEEGFKEMLDKADDLRLRTLREVISILKPMQAVHFRSCT</sequence>
<evidence type="ECO:0000256" key="1">
    <source>
        <dbReference type="SAM" id="MobiDB-lite"/>
    </source>
</evidence>
<dbReference type="PANTHER" id="PTHR46354:SF4">
    <property type="entry name" value="PROTEIN DOG1-LIKE 3"/>
    <property type="match status" value="1"/>
</dbReference>